<organism evidence="1 2">
    <name type="scientific">Pseudonocardia ammonioxydans</name>
    <dbReference type="NCBI Taxonomy" id="260086"/>
    <lineage>
        <taxon>Bacteria</taxon>
        <taxon>Bacillati</taxon>
        <taxon>Actinomycetota</taxon>
        <taxon>Actinomycetes</taxon>
        <taxon>Pseudonocardiales</taxon>
        <taxon>Pseudonocardiaceae</taxon>
        <taxon>Pseudonocardia</taxon>
    </lineage>
</organism>
<name>A0A1I4ZG89_PSUAM</name>
<dbReference type="OrthoDB" id="4077754at2"/>
<evidence type="ECO:0000313" key="2">
    <source>
        <dbReference type="Proteomes" id="UP000199614"/>
    </source>
</evidence>
<dbReference type="RefSeq" id="WP_093343748.1">
    <property type="nucleotide sequence ID" value="NZ_FOUY01000015.1"/>
</dbReference>
<gene>
    <name evidence="1" type="ORF">SAMN05216207_101550</name>
</gene>
<dbReference type="Proteomes" id="UP000199614">
    <property type="component" value="Unassembled WGS sequence"/>
</dbReference>
<keyword evidence="2" id="KW-1185">Reference proteome</keyword>
<evidence type="ECO:0000313" key="1">
    <source>
        <dbReference type="EMBL" id="SFN48920.1"/>
    </source>
</evidence>
<protein>
    <submittedName>
        <fullName evidence="1">Uncharacterized protein</fullName>
    </submittedName>
</protein>
<dbReference type="EMBL" id="FOUY01000015">
    <property type="protein sequence ID" value="SFN48920.1"/>
    <property type="molecule type" value="Genomic_DNA"/>
</dbReference>
<accession>A0A1I4ZG89</accession>
<dbReference type="AlphaFoldDB" id="A0A1I4ZG89"/>
<sequence>MTVSNEAPARLHLAFERWCTSGRRQSPTTWRCATWKKWIGDDRLPTTPTIDRGDAEVAARAATDSDEQAIRAFVTAMAWGYGRVGYGAWRTRRILDHSGDAAGPRLRAVAEAAHHGPEAAFAAMAAAPLPYLGPAFGTKYIYFCTAAVRDQHDGRTAPVLDQVVRRWLARHAGLRLAGTWSTRQYGLYLDRLESWGTLLGIPSDQVEELVFLDQRASDGGYRSADLTVESDPHGEALVALDDLRTAVAVLDPFTSDAAEDPLQQIRQLIDTAVTRS</sequence>
<dbReference type="STRING" id="260086.SAMN05216207_101550"/>
<proteinExistence type="predicted"/>
<dbReference type="Pfam" id="PF21790">
    <property type="entry name" value="OGG"/>
    <property type="match status" value="1"/>
</dbReference>
<dbReference type="InterPro" id="IPR048868">
    <property type="entry name" value="OGG-like_put"/>
</dbReference>
<reference evidence="1 2" key="1">
    <citation type="submission" date="2016-10" db="EMBL/GenBank/DDBJ databases">
        <authorList>
            <person name="de Groot N.N."/>
        </authorList>
    </citation>
    <scope>NUCLEOTIDE SEQUENCE [LARGE SCALE GENOMIC DNA]</scope>
    <source>
        <strain evidence="1 2">CGMCC 4.1877</strain>
    </source>
</reference>